<evidence type="ECO:0000313" key="2">
    <source>
        <dbReference type="EMBL" id="MYM82231.1"/>
    </source>
</evidence>
<dbReference type="SUPFAM" id="SSF53474">
    <property type="entry name" value="alpha/beta-Hydrolases"/>
    <property type="match status" value="1"/>
</dbReference>
<name>A0A6L8MJ05_9BURK</name>
<organism evidence="2 3">
    <name type="scientific">Duganella lactea</name>
    <dbReference type="NCBI Taxonomy" id="2692173"/>
    <lineage>
        <taxon>Bacteria</taxon>
        <taxon>Pseudomonadati</taxon>
        <taxon>Pseudomonadota</taxon>
        <taxon>Betaproteobacteria</taxon>
        <taxon>Burkholderiales</taxon>
        <taxon>Oxalobacteraceae</taxon>
        <taxon>Telluria group</taxon>
        <taxon>Duganella</taxon>
    </lineage>
</organism>
<dbReference type="Proteomes" id="UP000474565">
    <property type="component" value="Unassembled WGS sequence"/>
</dbReference>
<dbReference type="InterPro" id="IPR000073">
    <property type="entry name" value="AB_hydrolase_1"/>
</dbReference>
<dbReference type="Gene3D" id="3.40.50.1820">
    <property type="entry name" value="alpha/beta hydrolase"/>
    <property type="match status" value="1"/>
</dbReference>
<keyword evidence="2" id="KW-0378">Hydrolase</keyword>
<dbReference type="InterPro" id="IPR050266">
    <property type="entry name" value="AB_hydrolase_sf"/>
</dbReference>
<accession>A0A6L8MJ05</accession>
<dbReference type="EMBL" id="WWCP01000008">
    <property type="protein sequence ID" value="MYM82231.1"/>
    <property type="molecule type" value="Genomic_DNA"/>
</dbReference>
<dbReference type="AlphaFoldDB" id="A0A6L8MJ05"/>
<dbReference type="Pfam" id="PF12697">
    <property type="entry name" value="Abhydrolase_6"/>
    <property type="match status" value="1"/>
</dbReference>
<dbReference type="GO" id="GO:0016787">
    <property type="term" value="F:hydrolase activity"/>
    <property type="evidence" value="ECO:0007669"/>
    <property type="project" value="UniProtKB-KW"/>
</dbReference>
<dbReference type="PRINTS" id="PR00111">
    <property type="entry name" value="ABHYDROLASE"/>
</dbReference>
<comment type="caution">
    <text evidence="2">The sequence shown here is derived from an EMBL/GenBank/DDBJ whole genome shotgun (WGS) entry which is preliminary data.</text>
</comment>
<proteinExistence type="predicted"/>
<evidence type="ECO:0000313" key="3">
    <source>
        <dbReference type="Proteomes" id="UP000474565"/>
    </source>
</evidence>
<sequence length="260" mass="27541">MKPAVVLLHSSMSSKSQWSSLKAQLGDAYRCIPVDLQGYGASPFPADAGDDYTHTLAHEVDAVVASIAAELEPGEAFHLIGHSFGGACALHMARRMPQRVLSLTLFEPVAFHLLPDGHPAKVEIVDVVGGITTCASDRDATRIFIDYWNRGGAFDVATASAQDKMVSQIAKVKLDFQALLDEPATLDDLSMLTMPTLVMAGERSPASTRLLVEQLGESLPNATLLKLRTAHMGPITHGAIVNPAITGFLSGLEVVTAGAA</sequence>
<evidence type="ECO:0000259" key="1">
    <source>
        <dbReference type="Pfam" id="PF12697"/>
    </source>
</evidence>
<feature type="domain" description="AB hydrolase-1" evidence="1">
    <location>
        <begin position="5"/>
        <end position="217"/>
    </location>
</feature>
<reference evidence="2 3" key="1">
    <citation type="submission" date="2019-12" db="EMBL/GenBank/DDBJ databases">
        <title>Novel species isolated from a subtropical stream in China.</title>
        <authorList>
            <person name="Lu H."/>
        </authorList>
    </citation>
    <scope>NUCLEOTIDE SEQUENCE [LARGE SCALE GENOMIC DNA]</scope>
    <source>
        <strain evidence="2 3">FT50W</strain>
    </source>
</reference>
<protein>
    <submittedName>
        <fullName evidence="2">Alpha/beta fold hydrolase</fullName>
    </submittedName>
</protein>
<dbReference type="PANTHER" id="PTHR43798">
    <property type="entry name" value="MONOACYLGLYCEROL LIPASE"/>
    <property type="match status" value="1"/>
</dbReference>
<dbReference type="InterPro" id="IPR029058">
    <property type="entry name" value="AB_hydrolase_fold"/>
</dbReference>
<gene>
    <name evidence="2" type="ORF">GTP44_09740</name>
</gene>